<dbReference type="Gene3D" id="1.10.30.50">
    <property type="match status" value="1"/>
</dbReference>
<gene>
    <name evidence="2" type="ORF">OE105_04600</name>
</gene>
<dbReference type="GO" id="GO:0008270">
    <property type="term" value="F:zinc ion binding"/>
    <property type="evidence" value="ECO:0007669"/>
    <property type="project" value="InterPro"/>
</dbReference>
<dbReference type="AlphaFoldDB" id="A0A9E8RZI9"/>
<dbReference type="Pfam" id="PF01844">
    <property type="entry name" value="HNH"/>
    <property type="match status" value="1"/>
</dbReference>
<evidence type="ECO:0000259" key="1">
    <source>
        <dbReference type="SMART" id="SM00507"/>
    </source>
</evidence>
<reference evidence="2" key="1">
    <citation type="submission" date="2022-09" db="EMBL/GenBank/DDBJ databases">
        <title>Complete Genomes of Fervidibacillus albus and Fervidibacillus halotolerans isolated from tidal flat sediments.</title>
        <authorList>
            <person name="Kwon K.K."/>
            <person name="Yang S.-H."/>
            <person name="Park M.J."/>
            <person name="Oh H.-M."/>
        </authorList>
    </citation>
    <scope>NUCLEOTIDE SEQUENCE</scope>
    <source>
        <strain evidence="2">MEBiC13594</strain>
    </source>
</reference>
<dbReference type="EMBL" id="CP106877">
    <property type="protein sequence ID" value="WAA13398.1"/>
    <property type="molecule type" value="Genomic_DNA"/>
</dbReference>
<accession>A0A9E8RZI9</accession>
<dbReference type="InterPro" id="IPR003615">
    <property type="entry name" value="HNH_nuc"/>
</dbReference>
<dbReference type="KEGG" id="fhl:OE105_04600"/>
<evidence type="ECO:0000313" key="3">
    <source>
        <dbReference type="Proteomes" id="UP001164726"/>
    </source>
</evidence>
<proteinExistence type="predicted"/>
<sequence>MKELKTCSNCKRELEINRFYNKERSLCIDCERDTAKTRMREYYSTLHGKAYQALQSARKTIRRNNYHVHDDLTVDQLVEAFEFFDHCAYCEKPFDNLSDRSIDHIVPLSKGGANTISNICIVHRNCNAKKQDKSVADVFGDEKANEIDEYMKFQRADDEVIEKISYYLDIEAKKKADKPAGYYGEFCRSASYKIEKIAVQLNKLREVI</sequence>
<dbReference type="CDD" id="cd00085">
    <property type="entry name" value="HNHc"/>
    <property type="match status" value="1"/>
</dbReference>
<dbReference type="InterPro" id="IPR002711">
    <property type="entry name" value="HNH"/>
</dbReference>
<keyword evidence="3" id="KW-1185">Reference proteome</keyword>
<dbReference type="Proteomes" id="UP001164726">
    <property type="component" value="Chromosome"/>
</dbReference>
<dbReference type="GO" id="GO:0003676">
    <property type="term" value="F:nucleic acid binding"/>
    <property type="evidence" value="ECO:0007669"/>
    <property type="project" value="InterPro"/>
</dbReference>
<keyword evidence="2" id="KW-0255">Endonuclease</keyword>
<dbReference type="GO" id="GO:0004519">
    <property type="term" value="F:endonuclease activity"/>
    <property type="evidence" value="ECO:0007669"/>
    <property type="project" value="UniProtKB-KW"/>
</dbReference>
<protein>
    <submittedName>
        <fullName evidence="2">HNH endonuclease</fullName>
    </submittedName>
</protein>
<dbReference type="SMART" id="SM00507">
    <property type="entry name" value="HNHc"/>
    <property type="match status" value="1"/>
</dbReference>
<evidence type="ECO:0000313" key="2">
    <source>
        <dbReference type="EMBL" id="WAA13398.1"/>
    </source>
</evidence>
<name>A0A9E8RZI9_9BACI</name>
<keyword evidence="2" id="KW-0540">Nuclease</keyword>
<keyword evidence="2" id="KW-0378">Hydrolase</keyword>
<organism evidence="2 3">
    <name type="scientific">Fervidibacillus halotolerans</name>
    <dbReference type="NCBI Taxonomy" id="2980027"/>
    <lineage>
        <taxon>Bacteria</taxon>
        <taxon>Bacillati</taxon>
        <taxon>Bacillota</taxon>
        <taxon>Bacilli</taxon>
        <taxon>Bacillales</taxon>
        <taxon>Bacillaceae</taxon>
        <taxon>Fervidibacillus</taxon>
    </lineage>
</organism>
<dbReference type="RefSeq" id="WP_275421563.1">
    <property type="nucleotide sequence ID" value="NZ_CP106877.1"/>
</dbReference>
<feature type="domain" description="HNH nuclease" evidence="1">
    <location>
        <begin position="77"/>
        <end position="128"/>
    </location>
</feature>